<feature type="domain" description="PIN" evidence="6">
    <location>
        <begin position="4"/>
        <end position="120"/>
    </location>
</feature>
<evidence type="ECO:0000259" key="6">
    <source>
        <dbReference type="Pfam" id="PF01850"/>
    </source>
</evidence>
<comment type="similarity">
    <text evidence="5">Belongs to the PINc/VapC protein family.</text>
</comment>
<organism evidence="7 8">
    <name type="scientific">Comamonas denitrificans</name>
    <dbReference type="NCBI Taxonomy" id="117506"/>
    <lineage>
        <taxon>Bacteria</taxon>
        <taxon>Pseudomonadati</taxon>
        <taxon>Pseudomonadota</taxon>
        <taxon>Betaproteobacteria</taxon>
        <taxon>Burkholderiales</taxon>
        <taxon>Comamonadaceae</taxon>
        <taxon>Comamonas</taxon>
    </lineage>
</organism>
<dbReference type="EC" id="3.1.-.-" evidence="5"/>
<keyword evidence="1 5" id="KW-1277">Toxin-antitoxin system</keyword>
<keyword evidence="4 5" id="KW-0378">Hydrolase</keyword>
<feature type="binding site" evidence="5">
    <location>
        <position position="101"/>
    </location>
    <ligand>
        <name>Mg(2+)</name>
        <dbReference type="ChEBI" id="CHEBI:18420"/>
    </ligand>
</feature>
<dbReference type="GO" id="GO:0000287">
    <property type="term" value="F:magnesium ion binding"/>
    <property type="evidence" value="ECO:0007669"/>
    <property type="project" value="UniProtKB-UniRule"/>
</dbReference>
<dbReference type="Pfam" id="PF01850">
    <property type="entry name" value="PIN"/>
    <property type="match status" value="1"/>
</dbReference>
<comment type="function">
    <text evidence="5">Toxic component of a toxin-antitoxin (TA) system. An RNase.</text>
</comment>
<accession>A0A939H0N4</accession>
<comment type="caution">
    <text evidence="7">The sequence shown here is derived from an EMBL/GenBank/DDBJ whole genome shotgun (WGS) entry which is preliminary data.</text>
</comment>
<reference evidence="7" key="1">
    <citation type="submission" date="2021-03" db="EMBL/GenBank/DDBJ databases">
        <title>Comamonas denitrificans.</title>
        <authorList>
            <person name="Finster K."/>
        </authorList>
    </citation>
    <scope>NUCLEOTIDE SEQUENCE</scope>
    <source>
        <strain evidence="7">MM2021_4</strain>
    </source>
</reference>
<gene>
    <name evidence="5" type="primary">vapC</name>
    <name evidence="7" type="ORF">J1777_13835</name>
</gene>
<keyword evidence="3 5" id="KW-0479">Metal-binding</keyword>
<evidence type="ECO:0000256" key="3">
    <source>
        <dbReference type="ARBA" id="ARBA00022723"/>
    </source>
</evidence>
<dbReference type="InterPro" id="IPR022907">
    <property type="entry name" value="VapC_family"/>
</dbReference>
<dbReference type="InterPro" id="IPR002716">
    <property type="entry name" value="PIN_dom"/>
</dbReference>
<evidence type="ECO:0000313" key="7">
    <source>
        <dbReference type="EMBL" id="MBO1250882.1"/>
    </source>
</evidence>
<dbReference type="AlphaFoldDB" id="A0A939H0N4"/>
<dbReference type="EMBL" id="JAFNME010000054">
    <property type="protein sequence ID" value="MBO1250882.1"/>
    <property type="molecule type" value="Genomic_DNA"/>
</dbReference>
<keyword evidence="5" id="KW-0460">Magnesium</keyword>
<comment type="cofactor">
    <cofactor evidence="5">
        <name>Mg(2+)</name>
        <dbReference type="ChEBI" id="CHEBI:18420"/>
    </cofactor>
</comment>
<dbReference type="HAMAP" id="MF_00265">
    <property type="entry name" value="VapC_Nob1"/>
    <property type="match status" value="1"/>
</dbReference>
<evidence type="ECO:0000313" key="8">
    <source>
        <dbReference type="Proteomes" id="UP000664731"/>
    </source>
</evidence>
<dbReference type="GO" id="GO:0016787">
    <property type="term" value="F:hydrolase activity"/>
    <property type="evidence" value="ECO:0007669"/>
    <property type="project" value="UniProtKB-KW"/>
</dbReference>
<keyword evidence="5" id="KW-0800">Toxin</keyword>
<dbReference type="GO" id="GO:0090729">
    <property type="term" value="F:toxin activity"/>
    <property type="evidence" value="ECO:0007669"/>
    <property type="project" value="UniProtKB-KW"/>
</dbReference>
<evidence type="ECO:0000256" key="5">
    <source>
        <dbReference type="HAMAP-Rule" id="MF_00265"/>
    </source>
</evidence>
<evidence type="ECO:0000256" key="2">
    <source>
        <dbReference type="ARBA" id="ARBA00022722"/>
    </source>
</evidence>
<dbReference type="SUPFAM" id="SSF88723">
    <property type="entry name" value="PIN domain-like"/>
    <property type="match status" value="1"/>
</dbReference>
<evidence type="ECO:0000256" key="1">
    <source>
        <dbReference type="ARBA" id="ARBA00022649"/>
    </source>
</evidence>
<keyword evidence="8" id="KW-1185">Reference proteome</keyword>
<protein>
    <recommendedName>
        <fullName evidence="5">Ribonuclease VapC</fullName>
        <shortName evidence="5">RNase VapC</shortName>
        <ecNumber evidence="5">3.1.-.-</ecNumber>
    </recommendedName>
    <alternativeName>
        <fullName evidence="5">Toxin VapC</fullName>
    </alternativeName>
</protein>
<dbReference type="Proteomes" id="UP000664731">
    <property type="component" value="Unassembled WGS sequence"/>
</dbReference>
<name>A0A939H0N4_9BURK</name>
<evidence type="ECO:0000256" key="4">
    <source>
        <dbReference type="ARBA" id="ARBA00022801"/>
    </source>
</evidence>
<feature type="binding site" evidence="5">
    <location>
        <position position="7"/>
    </location>
    <ligand>
        <name>Mg(2+)</name>
        <dbReference type="ChEBI" id="CHEBI:18420"/>
    </ligand>
</feature>
<keyword evidence="2 5" id="KW-0540">Nuclease</keyword>
<dbReference type="RefSeq" id="WP_207576256.1">
    <property type="nucleotide sequence ID" value="NZ_JAFNME010000054.1"/>
</dbReference>
<proteinExistence type="inferred from homology"/>
<dbReference type="InterPro" id="IPR029060">
    <property type="entry name" value="PIN-like_dom_sf"/>
</dbReference>
<dbReference type="GO" id="GO:0004540">
    <property type="term" value="F:RNA nuclease activity"/>
    <property type="evidence" value="ECO:0007669"/>
    <property type="project" value="InterPro"/>
</dbReference>
<dbReference type="Gene3D" id="3.40.50.1010">
    <property type="entry name" value="5'-nuclease"/>
    <property type="match status" value="1"/>
</dbReference>
<sequence>MTPVFVDTSVLIAAEDTGAQALYAACLAWLDALWQHRSGRTGNQALVEFYDQVVAAPQPMPRGDARAAMRRYQTWAPWKTDAATLETAWAIEARHALPFGDCLALACAQHSGCPAMLSVDLPHGAVYGGVQVLHPLRCTPQEFAEGSL</sequence>